<dbReference type="Pfam" id="PF01464">
    <property type="entry name" value="SLT"/>
    <property type="match status" value="1"/>
</dbReference>
<evidence type="ECO:0000256" key="2">
    <source>
        <dbReference type="SAM" id="MobiDB-lite"/>
    </source>
</evidence>
<dbReference type="CDD" id="cd16894">
    <property type="entry name" value="MltD-like"/>
    <property type="match status" value="1"/>
</dbReference>
<sequence length="552" mass="60257">MGTVGSLPGGLTKGAPRRAPRRTIDNLRSRSPVAIASRARGLLWALALLALVALGGCGGGSNLRSDSVSKIEYDTSGPFPVPEEIQPNVDFWRHVYGIWSRGQVAFHDNEHMGVVYEVGELPGTVQEGYTNEQRAWVKAREAMYRDQLRSLERKVRERTPLTSSDKELLAKIEQGAGKGAIYGASDRLRSQRGVRERFKRGLEISGRYDPYFRQIMTAKGVPDDLAYLPHVESSFQTHARSSVGAAGIWQFMPATGREYGMRVDRNIDERLDPITCADGAARYLSAAHRKLGSWPLAITSYNHGKGGMANAKAQYGDDIGKIVKNYKGRAFGFASRNFYASFVAAREVADHPNRYFPEGVNFEQPWSYERLVLRSSMPAHHVANHYGVSTASLARANLHWRDPAVDGRSQLPAGSTVWLPAGSTRRVAAHPPTYRDRISVPSTATLVVRNDSGSAKQAAKTGSVRLANTSTGTAKPTSAKAPAAKPASAKPSATAATTKPTAKAKYHVVKPQETLYRVAVNNGISVDKLRKLNQLDPNDNTIRVGQKLRVSG</sequence>
<reference evidence="4 5" key="1">
    <citation type="journal article" date="2020" name="Microorganisms">
        <title>Osmotic Adaptation and Compatible Solute Biosynthesis of Phototrophic Bacteria as Revealed from Genome Analyses.</title>
        <authorList>
            <person name="Imhoff J.F."/>
            <person name="Rahn T."/>
            <person name="Kunzel S."/>
            <person name="Keller A."/>
            <person name="Neulinger S.C."/>
        </authorList>
    </citation>
    <scope>NUCLEOTIDE SEQUENCE [LARGE SCALE GENOMIC DNA]</scope>
    <source>
        <strain evidence="4 5">DSM 25653</strain>
    </source>
</reference>
<accession>A0A9X0WB02</accession>
<dbReference type="PANTHER" id="PTHR37423:SF2">
    <property type="entry name" value="MEMBRANE-BOUND LYTIC MUREIN TRANSGLYCOSYLASE C"/>
    <property type="match status" value="1"/>
</dbReference>
<dbReference type="SUPFAM" id="SSF53955">
    <property type="entry name" value="Lysozyme-like"/>
    <property type="match status" value="1"/>
</dbReference>
<dbReference type="Gene3D" id="3.10.350.10">
    <property type="entry name" value="LysM domain"/>
    <property type="match status" value="1"/>
</dbReference>
<feature type="region of interest" description="Disordered" evidence="2">
    <location>
        <begin position="451"/>
        <end position="506"/>
    </location>
</feature>
<dbReference type="InterPro" id="IPR036779">
    <property type="entry name" value="LysM_dom_sf"/>
</dbReference>
<dbReference type="InterPro" id="IPR018392">
    <property type="entry name" value="LysM"/>
</dbReference>
<dbReference type="Pfam" id="PF01476">
    <property type="entry name" value="LysM"/>
    <property type="match status" value="1"/>
</dbReference>
<dbReference type="SMART" id="SM00257">
    <property type="entry name" value="LysM"/>
    <property type="match status" value="1"/>
</dbReference>
<name>A0A9X0WB02_9GAMM</name>
<dbReference type="InterPro" id="IPR023346">
    <property type="entry name" value="Lysozyme-like_dom_sf"/>
</dbReference>
<feature type="compositionally biased region" description="Low complexity" evidence="2">
    <location>
        <begin position="469"/>
        <end position="501"/>
    </location>
</feature>
<dbReference type="AlphaFoldDB" id="A0A9X0WB02"/>
<dbReference type="InterPro" id="IPR008258">
    <property type="entry name" value="Transglycosylase_SLT_dom_1"/>
</dbReference>
<proteinExistence type="inferred from homology"/>
<feature type="domain" description="LysM" evidence="3">
    <location>
        <begin position="505"/>
        <end position="550"/>
    </location>
</feature>
<protein>
    <submittedName>
        <fullName evidence="4">Lytic transglycosylase</fullName>
    </submittedName>
</protein>
<dbReference type="CDD" id="cd00118">
    <property type="entry name" value="LysM"/>
    <property type="match status" value="1"/>
</dbReference>
<dbReference type="PANTHER" id="PTHR37423">
    <property type="entry name" value="SOLUBLE LYTIC MUREIN TRANSGLYCOSYLASE-RELATED"/>
    <property type="match status" value="1"/>
</dbReference>
<gene>
    <name evidence="4" type="ORF">CKO42_15875</name>
</gene>
<dbReference type="Gene3D" id="1.10.530.10">
    <property type="match status" value="1"/>
</dbReference>
<evidence type="ECO:0000259" key="3">
    <source>
        <dbReference type="PROSITE" id="PS51782"/>
    </source>
</evidence>
<dbReference type="SUPFAM" id="SSF54106">
    <property type="entry name" value="LysM domain"/>
    <property type="match status" value="1"/>
</dbReference>
<evidence type="ECO:0000313" key="5">
    <source>
        <dbReference type="Proteomes" id="UP001138768"/>
    </source>
</evidence>
<dbReference type="EMBL" id="NRRY01000028">
    <property type="protein sequence ID" value="MBK1619895.1"/>
    <property type="molecule type" value="Genomic_DNA"/>
</dbReference>
<evidence type="ECO:0000256" key="1">
    <source>
        <dbReference type="ARBA" id="ARBA00007734"/>
    </source>
</evidence>
<keyword evidence="5" id="KW-1185">Reference proteome</keyword>
<dbReference type="Proteomes" id="UP001138768">
    <property type="component" value="Unassembled WGS sequence"/>
</dbReference>
<dbReference type="PROSITE" id="PS51782">
    <property type="entry name" value="LYSM"/>
    <property type="match status" value="1"/>
</dbReference>
<evidence type="ECO:0000313" key="4">
    <source>
        <dbReference type="EMBL" id="MBK1619895.1"/>
    </source>
</evidence>
<comment type="similarity">
    <text evidence="1">Belongs to the transglycosylase Slt family.</text>
</comment>
<organism evidence="4 5">
    <name type="scientific">Lamprobacter modestohalophilus</name>
    <dbReference type="NCBI Taxonomy" id="1064514"/>
    <lineage>
        <taxon>Bacteria</taxon>
        <taxon>Pseudomonadati</taxon>
        <taxon>Pseudomonadota</taxon>
        <taxon>Gammaproteobacteria</taxon>
        <taxon>Chromatiales</taxon>
        <taxon>Chromatiaceae</taxon>
        <taxon>Lamprobacter</taxon>
    </lineage>
</organism>
<comment type="caution">
    <text evidence="4">The sequence shown here is derived from an EMBL/GenBank/DDBJ whole genome shotgun (WGS) entry which is preliminary data.</text>
</comment>